<evidence type="ECO:0000313" key="3">
    <source>
        <dbReference type="RefSeq" id="XP_015520346.2"/>
    </source>
</evidence>
<dbReference type="Proteomes" id="UP000829291">
    <property type="component" value="Chromosome 1"/>
</dbReference>
<dbReference type="InParanoid" id="A0A6J0BZE2"/>
<reference evidence="3" key="1">
    <citation type="submission" date="2025-08" db="UniProtKB">
        <authorList>
            <consortium name="RefSeq"/>
        </authorList>
    </citation>
    <scope>IDENTIFICATION</scope>
    <source>
        <tissue evidence="3">Thorax and Abdomen</tissue>
    </source>
</reference>
<proteinExistence type="predicted"/>
<gene>
    <name evidence="3" type="primary">LOC107224693</name>
</gene>
<dbReference type="RefSeq" id="XP_015520346.2">
    <property type="nucleotide sequence ID" value="XM_015664860.2"/>
</dbReference>
<dbReference type="AlphaFoldDB" id="A0A6J0BZE2"/>
<sequence length="205" mass="22826">MSTTLVAFVVLVIMAQNVKSDVVRNNGNTTRAMNDAIAEVMEYAVNKVTSLNGRNKTFLKLKLEGIVRAEVGPLMYNYTICLEEILLRIENPRMHKDADLLASFAQSLNVNLAELLEELLGLVTSILDTIVKIFTGKMAYSKGAKEALDCKEEVIENMNHTLRVLPHPQASFLIAFCLSMPNSLLSYLPYLRKVGGCFRPGINPY</sequence>
<protein>
    <submittedName>
        <fullName evidence="3">Uncharacterized protein LOC107224693</fullName>
    </submittedName>
</protein>
<dbReference type="KEGG" id="nlo:107224693"/>
<feature type="chain" id="PRO_5046964219" evidence="1">
    <location>
        <begin position="21"/>
        <end position="205"/>
    </location>
</feature>
<name>A0A6J0BZE2_NEOLC</name>
<keyword evidence="1" id="KW-0732">Signal</keyword>
<feature type="signal peptide" evidence="1">
    <location>
        <begin position="1"/>
        <end position="20"/>
    </location>
</feature>
<dbReference type="OrthoDB" id="10401404at2759"/>
<dbReference type="GeneID" id="107224693"/>
<keyword evidence="2" id="KW-1185">Reference proteome</keyword>
<organism evidence="3">
    <name type="scientific">Neodiprion lecontei</name>
    <name type="common">Redheaded pine sawfly</name>
    <dbReference type="NCBI Taxonomy" id="441921"/>
    <lineage>
        <taxon>Eukaryota</taxon>
        <taxon>Metazoa</taxon>
        <taxon>Ecdysozoa</taxon>
        <taxon>Arthropoda</taxon>
        <taxon>Hexapoda</taxon>
        <taxon>Insecta</taxon>
        <taxon>Pterygota</taxon>
        <taxon>Neoptera</taxon>
        <taxon>Endopterygota</taxon>
        <taxon>Hymenoptera</taxon>
        <taxon>Tenthredinoidea</taxon>
        <taxon>Diprionidae</taxon>
        <taxon>Diprioninae</taxon>
        <taxon>Neodiprion</taxon>
    </lineage>
</organism>
<evidence type="ECO:0000313" key="2">
    <source>
        <dbReference type="Proteomes" id="UP000829291"/>
    </source>
</evidence>
<accession>A0A6J0BZE2</accession>
<evidence type="ECO:0000256" key="1">
    <source>
        <dbReference type="SAM" id="SignalP"/>
    </source>
</evidence>